<keyword evidence="3" id="KW-1185">Reference proteome</keyword>
<dbReference type="EMBL" id="BMVN01000109">
    <property type="protein sequence ID" value="GHA76073.1"/>
    <property type="molecule type" value="Genomic_DNA"/>
</dbReference>
<evidence type="ECO:0000256" key="1">
    <source>
        <dbReference type="SAM" id="MobiDB-lite"/>
    </source>
</evidence>
<organism evidence="2 3">
    <name type="scientific">Streptomyces canarius</name>
    <dbReference type="NCBI Taxonomy" id="285453"/>
    <lineage>
        <taxon>Bacteria</taxon>
        <taxon>Bacillati</taxon>
        <taxon>Actinomycetota</taxon>
        <taxon>Actinomycetes</taxon>
        <taxon>Kitasatosporales</taxon>
        <taxon>Streptomycetaceae</taxon>
        <taxon>Streptomyces</taxon>
    </lineage>
</organism>
<proteinExistence type="predicted"/>
<gene>
    <name evidence="2" type="ORF">GCM10010345_92670</name>
</gene>
<comment type="caution">
    <text evidence="2">The sequence shown here is derived from an EMBL/GenBank/DDBJ whole genome shotgun (WGS) entry which is preliminary data.</text>
</comment>
<feature type="compositionally biased region" description="Basic and acidic residues" evidence="1">
    <location>
        <begin position="48"/>
        <end position="61"/>
    </location>
</feature>
<feature type="region of interest" description="Disordered" evidence="1">
    <location>
        <begin position="1"/>
        <end position="61"/>
    </location>
</feature>
<reference evidence="3" key="1">
    <citation type="journal article" date="2019" name="Int. J. Syst. Evol. Microbiol.">
        <title>The Global Catalogue of Microorganisms (GCM) 10K type strain sequencing project: providing services to taxonomists for standard genome sequencing and annotation.</title>
        <authorList>
            <consortium name="The Broad Institute Genomics Platform"/>
            <consortium name="The Broad Institute Genome Sequencing Center for Infectious Disease"/>
            <person name="Wu L."/>
            <person name="Ma J."/>
        </authorList>
    </citation>
    <scope>NUCLEOTIDE SEQUENCE [LARGE SCALE GENOMIC DNA]</scope>
    <source>
        <strain evidence="3">JCM 4733</strain>
    </source>
</reference>
<dbReference type="Proteomes" id="UP000653644">
    <property type="component" value="Unassembled WGS sequence"/>
</dbReference>
<evidence type="ECO:0000313" key="2">
    <source>
        <dbReference type="EMBL" id="GHA76073.1"/>
    </source>
</evidence>
<sequence>MSLPSTGVTIAPRTSAGMGSRVTVDSSTVRRGSESRTRVRRGPPARALLDRRPDADRLTGE</sequence>
<evidence type="ECO:0008006" key="4">
    <source>
        <dbReference type="Google" id="ProtNLM"/>
    </source>
</evidence>
<name>A0ABQ3DEJ8_9ACTN</name>
<accession>A0ABQ3DEJ8</accession>
<protein>
    <recommendedName>
        <fullName evidence="4">FXSXX-COOH protein</fullName>
    </recommendedName>
</protein>
<evidence type="ECO:0000313" key="3">
    <source>
        <dbReference type="Proteomes" id="UP000653644"/>
    </source>
</evidence>